<evidence type="ECO:0000256" key="1">
    <source>
        <dbReference type="SAM" id="SignalP"/>
    </source>
</evidence>
<gene>
    <name evidence="2" type="ORF">SJ2017_3763</name>
</gene>
<feature type="chain" id="PRO_5045586796" description="DUF3015 domain-containing protein" evidence="1">
    <location>
        <begin position="19"/>
        <end position="165"/>
    </location>
</feature>
<accession>A0ABM6JQ74</accession>
<name>A0ABM6JQ74_9GAMM</name>
<keyword evidence="3" id="KW-1185">Reference proteome</keyword>
<keyword evidence="1" id="KW-0732">Signal</keyword>
<organism evidence="2 3">
    <name type="scientific">Shewanella japonica</name>
    <dbReference type="NCBI Taxonomy" id="93973"/>
    <lineage>
        <taxon>Bacteria</taxon>
        <taxon>Pseudomonadati</taxon>
        <taxon>Pseudomonadota</taxon>
        <taxon>Gammaproteobacteria</taxon>
        <taxon>Alteromonadales</taxon>
        <taxon>Shewanellaceae</taxon>
        <taxon>Shewanella</taxon>
    </lineage>
</organism>
<evidence type="ECO:0000313" key="3">
    <source>
        <dbReference type="Proteomes" id="UP000191820"/>
    </source>
</evidence>
<proteinExistence type="predicted"/>
<evidence type="ECO:0000313" key="2">
    <source>
        <dbReference type="EMBL" id="ARD24002.1"/>
    </source>
</evidence>
<reference evidence="2 3" key="1">
    <citation type="submission" date="2017-03" db="EMBL/GenBank/DDBJ databases">
        <title>Genome sequencing of Shewanella japonica KCTC 22435.</title>
        <authorList>
            <person name="Kim K.M."/>
        </authorList>
    </citation>
    <scope>NUCLEOTIDE SEQUENCE [LARGE SCALE GENOMIC DNA]</scope>
    <source>
        <strain evidence="2 3">KCTC 22435</strain>
    </source>
</reference>
<dbReference type="Proteomes" id="UP000191820">
    <property type="component" value="Chromosome"/>
</dbReference>
<protein>
    <recommendedName>
        <fullName evidence="4">DUF3015 domain-containing protein</fullName>
    </recommendedName>
</protein>
<feature type="signal peptide" evidence="1">
    <location>
        <begin position="1"/>
        <end position="18"/>
    </location>
</feature>
<evidence type="ECO:0008006" key="4">
    <source>
        <dbReference type="Google" id="ProtNLM"/>
    </source>
</evidence>
<sequence length="165" mass="18834">MKIYVTIILLVFSCHSLADDTVAFGALTLQEKFNSYTKMHDTCMQEADNNYLSNEVIDELKMLSPQAGIGLGFYRYKAIEECARVEYMALLTTLLSLELLNRKNPHQAVEDQINTYKTLLFSVNSIEMEKSFSDLPDTIIKKLQGISAITEPFNAFDAYDRAWPR</sequence>
<dbReference type="EMBL" id="CP020472">
    <property type="protein sequence ID" value="ARD24002.1"/>
    <property type="molecule type" value="Genomic_DNA"/>
</dbReference>
<dbReference type="RefSeq" id="WP_080916964.1">
    <property type="nucleotide sequence ID" value="NZ_CANMJJ010000019.1"/>
</dbReference>